<proteinExistence type="predicted"/>
<dbReference type="Proteomes" id="UP000016368">
    <property type="component" value="Unassembled WGS sequence"/>
</dbReference>
<name>F3KP65_9BURK</name>
<evidence type="ECO:0000256" key="6">
    <source>
        <dbReference type="ARBA" id="ARBA00022729"/>
    </source>
</evidence>
<dbReference type="InterPro" id="IPR033900">
    <property type="entry name" value="Gram_neg_porin_domain"/>
</dbReference>
<evidence type="ECO:0000256" key="10">
    <source>
        <dbReference type="ARBA" id="ARBA00023237"/>
    </source>
</evidence>
<keyword evidence="5" id="KW-0812">Transmembrane</keyword>
<dbReference type="PANTHER" id="PTHR34501">
    <property type="entry name" value="PROTEIN YDDL-RELATED"/>
    <property type="match status" value="1"/>
</dbReference>
<evidence type="ECO:0000256" key="9">
    <source>
        <dbReference type="ARBA" id="ARBA00023136"/>
    </source>
</evidence>
<keyword evidence="3" id="KW-0813">Transport</keyword>
<evidence type="ECO:0000313" key="13">
    <source>
        <dbReference type="EMBL" id="EGI78466.1"/>
    </source>
</evidence>
<evidence type="ECO:0000256" key="8">
    <source>
        <dbReference type="ARBA" id="ARBA00023114"/>
    </source>
</evidence>
<protein>
    <submittedName>
        <fullName evidence="13">OmpC family outer membrane porin</fullName>
    </submittedName>
</protein>
<dbReference type="SUPFAM" id="SSF56935">
    <property type="entry name" value="Porins"/>
    <property type="match status" value="1"/>
</dbReference>
<gene>
    <name evidence="13" type="ORF">HGR_01081</name>
</gene>
<dbReference type="EMBL" id="AEGR01000014">
    <property type="protein sequence ID" value="EGI78466.1"/>
    <property type="molecule type" value="Genomic_DNA"/>
</dbReference>
<organism evidence="13 14">
    <name type="scientific">Hylemonella gracilis ATCC 19624</name>
    <dbReference type="NCBI Taxonomy" id="887062"/>
    <lineage>
        <taxon>Bacteria</taxon>
        <taxon>Pseudomonadati</taxon>
        <taxon>Pseudomonadota</taxon>
        <taxon>Betaproteobacteria</taxon>
        <taxon>Burkholderiales</taxon>
        <taxon>Comamonadaceae</taxon>
        <taxon>Hylemonella</taxon>
    </lineage>
</organism>
<dbReference type="GO" id="GO:0046930">
    <property type="term" value="C:pore complex"/>
    <property type="evidence" value="ECO:0007669"/>
    <property type="project" value="UniProtKB-KW"/>
</dbReference>
<dbReference type="OrthoDB" id="6975458at2"/>
<dbReference type="InterPro" id="IPR023614">
    <property type="entry name" value="Porin_dom_sf"/>
</dbReference>
<dbReference type="AlphaFoldDB" id="F3KP65"/>
<keyword evidence="6 11" id="KW-0732">Signal</keyword>
<dbReference type="RefSeq" id="WP_006296185.1">
    <property type="nucleotide sequence ID" value="NZ_AEGR01000014.1"/>
</dbReference>
<comment type="subunit">
    <text evidence="2">Homotrimer.</text>
</comment>
<accession>F3KP65</accession>
<evidence type="ECO:0000256" key="5">
    <source>
        <dbReference type="ARBA" id="ARBA00022692"/>
    </source>
</evidence>
<evidence type="ECO:0000256" key="2">
    <source>
        <dbReference type="ARBA" id="ARBA00011233"/>
    </source>
</evidence>
<dbReference type="eggNOG" id="COG3203">
    <property type="taxonomic scope" value="Bacteria"/>
</dbReference>
<keyword evidence="14" id="KW-1185">Reference proteome</keyword>
<dbReference type="InterPro" id="IPR050298">
    <property type="entry name" value="Gram-neg_bact_OMP"/>
</dbReference>
<dbReference type="CDD" id="cd00342">
    <property type="entry name" value="gram_neg_porins"/>
    <property type="match status" value="1"/>
</dbReference>
<comment type="subcellular location">
    <subcellularLocation>
        <location evidence="1">Cell outer membrane</location>
        <topology evidence="1">Multi-pass membrane protein</topology>
    </subcellularLocation>
</comment>
<keyword evidence="9" id="KW-0472">Membrane</keyword>
<dbReference type="Pfam" id="PF13609">
    <property type="entry name" value="Porin_4"/>
    <property type="match status" value="1"/>
</dbReference>
<dbReference type="GO" id="GO:0015288">
    <property type="term" value="F:porin activity"/>
    <property type="evidence" value="ECO:0007669"/>
    <property type="project" value="UniProtKB-KW"/>
</dbReference>
<keyword evidence="8" id="KW-0626">Porin</keyword>
<feature type="signal peptide" evidence="11">
    <location>
        <begin position="1"/>
        <end position="24"/>
    </location>
</feature>
<feature type="chain" id="PRO_5003296768" evidence="11">
    <location>
        <begin position="25"/>
        <end position="422"/>
    </location>
</feature>
<dbReference type="PANTHER" id="PTHR34501:SF9">
    <property type="entry name" value="MAJOR OUTER MEMBRANE PROTEIN P.IA"/>
    <property type="match status" value="1"/>
</dbReference>
<feature type="domain" description="Porin" evidence="12">
    <location>
        <begin position="12"/>
        <end position="388"/>
    </location>
</feature>
<evidence type="ECO:0000313" key="14">
    <source>
        <dbReference type="Proteomes" id="UP000016368"/>
    </source>
</evidence>
<sequence>METFIVKKTLIAAAALAATTGAMAFDVSLRGRLDAGYADTTYTRGDGKYTDSGVVSHNAASSMFNIQGSEDLGDGMTMSFKLESDVYTANGNTGVSGAGTTGLTPYNSYPGDTTGGLFNRASRIDLTTGYGSIGFGRDYTPLFTLAAATDLNGLSRISTVNSPGAGVGTTLPNQIFYKTPVLFGGMVVNASLWMDDNSKEDSISLNTTTGAATTTAGKTTRTSKGGTLTVTYGSPLSTYLAAGVGQVKFQGGASAGGAVTLSALPASGLYPGSPIIAGHKTQTITGATLAASTVMGPIKLAGNVITYDSTYDKNNLQTAAFGDLEFSGSEVNFGAQYTMGAMRLAAQVGVNQRKAELNNSVEQKGTDFVLGAYYDLFKNTYVYVKTGVVNSFDEKKPSGTGYLTTMGKQDDTSSAIGFVTNF</sequence>
<comment type="caution">
    <text evidence="13">The sequence shown here is derived from an EMBL/GenBank/DDBJ whole genome shotgun (WGS) entry which is preliminary data.</text>
</comment>
<keyword evidence="4" id="KW-1134">Transmembrane beta strand</keyword>
<keyword evidence="7" id="KW-0406">Ion transport</keyword>
<evidence type="ECO:0000256" key="1">
    <source>
        <dbReference type="ARBA" id="ARBA00004571"/>
    </source>
</evidence>
<dbReference type="GO" id="GO:0006811">
    <property type="term" value="P:monoatomic ion transport"/>
    <property type="evidence" value="ECO:0007669"/>
    <property type="project" value="UniProtKB-KW"/>
</dbReference>
<evidence type="ECO:0000256" key="11">
    <source>
        <dbReference type="SAM" id="SignalP"/>
    </source>
</evidence>
<keyword evidence="10" id="KW-0998">Cell outer membrane</keyword>
<evidence type="ECO:0000256" key="3">
    <source>
        <dbReference type="ARBA" id="ARBA00022448"/>
    </source>
</evidence>
<evidence type="ECO:0000256" key="7">
    <source>
        <dbReference type="ARBA" id="ARBA00023065"/>
    </source>
</evidence>
<evidence type="ECO:0000259" key="12">
    <source>
        <dbReference type="Pfam" id="PF13609"/>
    </source>
</evidence>
<dbReference type="GO" id="GO:0009279">
    <property type="term" value="C:cell outer membrane"/>
    <property type="evidence" value="ECO:0007669"/>
    <property type="project" value="UniProtKB-SubCell"/>
</dbReference>
<evidence type="ECO:0000256" key="4">
    <source>
        <dbReference type="ARBA" id="ARBA00022452"/>
    </source>
</evidence>
<dbReference type="Gene3D" id="2.40.160.10">
    <property type="entry name" value="Porin"/>
    <property type="match status" value="1"/>
</dbReference>
<reference evidence="13 14" key="1">
    <citation type="journal article" date="2011" name="EMBO J.">
        <title>Structural diversity of bacterial flagellar motors.</title>
        <authorList>
            <person name="Chen S."/>
            <person name="Beeby M."/>
            <person name="Murphy G.E."/>
            <person name="Leadbetter J.R."/>
            <person name="Hendrixson D.R."/>
            <person name="Briegel A."/>
            <person name="Li Z."/>
            <person name="Shi J."/>
            <person name="Tocheva E.I."/>
            <person name="Muller A."/>
            <person name="Dobro M.J."/>
            <person name="Jensen G.J."/>
        </authorList>
    </citation>
    <scope>NUCLEOTIDE SEQUENCE [LARGE SCALE GENOMIC DNA]</scope>
    <source>
        <strain evidence="13 14">ATCC 19624</strain>
    </source>
</reference>
<dbReference type="STRING" id="887062.HGR_01081"/>